<evidence type="ECO:0000313" key="15">
    <source>
        <dbReference type="EMBL" id="OTA34980.1"/>
    </source>
</evidence>
<dbReference type="PANTHER" id="PTHR15082">
    <property type="entry name" value="NADH-UBIQUINONE OXIDOREDUCTASE B12 SUBUNIT"/>
    <property type="match status" value="1"/>
</dbReference>
<dbReference type="InterPro" id="IPR012576">
    <property type="entry name" value="NDUFB3"/>
</dbReference>
<dbReference type="GO" id="GO:0022900">
    <property type="term" value="P:electron transport chain"/>
    <property type="evidence" value="ECO:0007669"/>
    <property type="project" value="InterPro"/>
</dbReference>
<proteinExistence type="inferred from homology"/>
<comment type="caution">
    <text evidence="15">The sequence shown here is derived from an EMBL/GenBank/DDBJ whole genome shotgun (WGS) entry which is preliminary data.</text>
</comment>
<evidence type="ECO:0000256" key="13">
    <source>
        <dbReference type="SAM" id="Phobius"/>
    </source>
</evidence>
<reference evidence="15 16" key="1">
    <citation type="submission" date="2017-01" db="EMBL/GenBank/DDBJ databases">
        <title>The recent genome duplication of the halophilic yeast Hortaea werneckii: insights from long-read sequencing.</title>
        <authorList>
            <person name="Sinha S."/>
            <person name="Flibotte S."/>
            <person name="Neira M."/>
            <person name="Lenassi M."/>
            <person name="Gostincar C."/>
            <person name="Stajich J.E."/>
            <person name="Nislow C.E."/>
        </authorList>
    </citation>
    <scope>NUCLEOTIDE SEQUENCE [LARGE SCALE GENOMIC DNA]</scope>
    <source>
        <strain evidence="15 16">EXF-2000</strain>
    </source>
</reference>
<evidence type="ECO:0000256" key="10">
    <source>
        <dbReference type="ARBA" id="ARBA00023128"/>
    </source>
</evidence>
<evidence type="ECO:0000313" key="14">
    <source>
        <dbReference type="EMBL" id="OTA23196.1"/>
    </source>
</evidence>
<dbReference type="Proteomes" id="UP000194280">
    <property type="component" value="Unassembled WGS sequence"/>
</dbReference>
<evidence type="ECO:0008006" key="17">
    <source>
        <dbReference type="Google" id="ProtNLM"/>
    </source>
</evidence>
<dbReference type="InParanoid" id="A0A1Z5TG63"/>
<name>A0A1Z5TG63_HORWE</name>
<evidence type="ECO:0000313" key="16">
    <source>
        <dbReference type="Proteomes" id="UP000194280"/>
    </source>
</evidence>
<dbReference type="GO" id="GO:0005743">
    <property type="term" value="C:mitochondrial inner membrane"/>
    <property type="evidence" value="ECO:0007669"/>
    <property type="project" value="UniProtKB-SubCell"/>
</dbReference>
<feature type="transmembrane region" description="Helical" evidence="13">
    <location>
        <begin position="46"/>
        <end position="64"/>
    </location>
</feature>
<dbReference type="OrthoDB" id="521512at2759"/>
<dbReference type="PANTHER" id="PTHR15082:SF2">
    <property type="entry name" value="NADH DEHYDROGENASE [UBIQUINONE] 1 BETA SUBCOMPLEX SUBUNIT 3"/>
    <property type="match status" value="1"/>
</dbReference>
<evidence type="ECO:0000256" key="2">
    <source>
        <dbReference type="ARBA" id="ARBA00004298"/>
    </source>
</evidence>
<sequence>MSRPNLTGFDPQKFAAAAGQPGNDPWKRNEAWRYTGPFTRFNRFRGAFPGFGIASVAFAGYLVYEQVFMSSGHGHHEEGHGEGHH</sequence>
<keyword evidence="5" id="KW-0679">Respiratory chain</keyword>
<keyword evidence="16" id="KW-1185">Reference proteome</keyword>
<evidence type="ECO:0000256" key="1">
    <source>
        <dbReference type="ARBA" id="ARBA00003195"/>
    </source>
</evidence>
<comment type="subcellular location">
    <subcellularLocation>
        <location evidence="2">Mitochondrion inner membrane</location>
        <topology evidence="2">Single-pass membrane protein</topology>
        <orientation evidence="2">Matrix side</orientation>
    </subcellularLocation>
</comment>
<evidence type="ECO:0000256" key="4">
    <source>
        <dbReference type="ARBA" id="ARBA00022448"/>
    </source>
</evidence>
<dbReference type="EMBL" id="MUNK01000313">
    <property type="protein sequence ID" value="OTA23196.1"/>
    <property type="molecule type" value="Genomic_DNA"/>
</dbReference>
<comment type="function">
    <text evidence="1">Accessory subunit of the mitochondrial membrane respiratory chain NADH dehydrogenase (Complex I), that is believed not to be involved in catalysis. Complex I functions in the transfer of electrons from NADH to the respiratory chain. The immediate electron acceptor for the enzyme is believed to be ubiquinone.</text>
</comment>
<evidence type="ECO:0000256" key="5">
    <source>
        <dbReference type="ARBA" id="ARBA00022660"/>
    </source>
</evidence>
<gene>
    <name evidence="15" type="ORF">BTJ68_04624</name>
    <name evidence="14" type="ORF">BTJ68_13233</name>
</gene>
<evidence type="ECO:0000256" key="3">
    <source>
        <dbReference type="ARBA" id="ARBA00005667"/>
    </source>
</evidence>
<evidence type="ECO:0000256" key="8">
    <source>
        <dbReference type="ARBA" id="ARBA00022982"/>
    </source>
</evidence>
<keyword evidence="10" id="KW-0496">Mitochondrion</keyword>
<dbReference type="VEuPathDB" id="FungiDB:BTJ68_04624"/>
<dbReference type="Pfam" id="PF08122">
    <property type="entry name" value="NDUF_B12"/>
    <property type="match status" value="1"/>
</dbReference>
<evidence type="ECO:0000256" key="12">
    <source>
        <dbReference type="SAM" id="MobiDB-lite"/>
    </source>
</evidence>
<keyword evidence="7" id="KW-0999">Mitochondrion inner membrane</keyword>
<keyword evidence="8" id="KW-0249">Electron transport</keyword>
<evidence type="ECO:0000256" key="9">
    <source>
        <dbReference type="ARBA" id="ARBA00022989"/>
    </source>
</evidence>
<protein>
    <recommendedName>
        <fullName evidence="17">NADH-ubiquinone oxidoreductase B12 subunit</fullName>
    </recommendedName>
</protein>
<accession>A0A1Z5TG63</accession>
<organism evidence="15 16">
    <name type="scientific">Hortaea werneckii EXF-2000</name>
    <dbReference type="NCBI Taxonomy" id="1157616"/>
    <lineage>
        <taxon>Eukaryota</taxon>
        <taxon>Fungi</taxon>
        <taxon>Dikarya</taxon>
        <taxon>Ascomycota</taxon>
        <taxon>Pezizomycotina</taxon>
        <taxon>Dothideomycetes</taxon>
        <taxon>Dothideomycetidae</taxon>
        <taxon>Mycosphaerellales</taxon>
        <taxon>Teratosphaeriaceae</taxon>
        <taxon>Hortaea</taxon>
    </lineage>
</organism>
<keyword evidence="6 13" id="KW-0812">Transmembrane</keyword>
<evidence type="ECO:0000256" key="11">
    <source>
        <dbReference type="ARBA" id="ARBA00023136"/>
    </source>
</evidence>
<dbReference type="VEuPathDB" id="FungiDB:BTJ68_13233"/>
<comment type="similarity">
    <text evidence="3">Belongs to the complex I NDUFB3 subunit family.</text>
</comment>
<dbReference type="STRING" id="1157616.A0A1Z5TG63"/>
<evidence type="ECO:0000256" key="7">
    <source>
        <dbReference type="ARBA" id="ARBA00022792"/>
    </source>
</evidence>
<keyword evidence="4" id="KW-0813">Transport</keyword>
<keyword evidence="9 13" id="KW-1133">Transmembrane helix</keyword>
<dbReference type="EMBL" id="MUNK01000051">
    <property type="protein sequence ID" value="OTA34980.1"/>
    <property type="molecule type" value="Genomic_DNA"/>
</dbReference>
<dbReference type="GO" id="GO:0032981">
    <property type="term" value="P:mitochondrial respiratory chain complex I assembly"/>
    <property type="evidence" value="ECO:0007669"/>
    <property type="project" value="TreeGrafter"/>
</dbReference>
<feature type="region of interest" description="Disordered" evidence="12">
    <location>
        <begin position="1"/>
        <end position="28"/>
    </location>
</feature>
<keyword evidence="11 13" id="KW-0472">Membrane</keyword>
<dbReference type="AlphaFoldDB" id="A0A1Z5TG63"/>
<evidence type="ECO:0000256" key="6">
    <source>
        <dbReference type="ARBA" id="ARBA00022692"/>
    </source>
</evidence>